<dbReference type="SUPFAM" id="SSF75304">
    <property type="entry name" value="Amidase signature (AS) enzymes"/>
    <property type="match status" value="1"/>
</dbReference>
<dbReference type="HAMAP" id="MF_00120">
    <property type="entry name" value="GatA"/>
    <property type="match status" value="1"/>
</dbReference>
<evidence type="ECO:0000313" key="9">
    <source>
        <dbReference type="EMBL" id="QES90896.1"/>
    </source>
</evidence>
<dbReference type="InterPro" id="IPR004412">
    <property type="entry name" value="GatA"/>
</dbReference>
<evidence type="ECO:0000256" key="7">
    <source>
        <dbReference type="HAMAP-Rule" id="MF_00120"/>
    </source>
</evidence>
<proteinExistence type="inferred from homology"/>
<feature type="active site" description="Charge relay system" evidence="7">
    <location>
        <position position="152"/>
    </location>
</feature>
<dbReference type="PANTHER" id="PTHR11895">
    <property type="entry name" value="TRANSAMIDASE"/>
    <property type="match status" value="1"/>
</dbReference>
<comment type="catalytic activity">
    <reaction evidence="7">
        <text>L-glutamyl-tRNA(Gln) + L-glutamine + ATP + H2O = L-glutaminyl-tRNA(Gln) + L-glutamate + ADP + phosphate + H(+)</text>
        <dbReference type="Rhea" id="RHEA:17521"/>
        <dbReference type="Rhea" id="RHEA-COMP:9681"/>
        <dbReference type="Rhea" id="RHEA-COMP:9684"/>
        <dbReference type="ChEBI" id="CHEBI:15377"/>
        <dbReference type="ChEBI" id="CHEBI:15378"/>
        <dbReference type="ChEBI" id="CHEBI:29985"/>
        <dbReference type="ChEBI" id="CHEBI:30616"/>
        <dbReference type="ChEBI" id="CHEBI:43474"/>
        <dbReference type="ChEBI" id="CHEBI:58359"/>
        <dbReference type="ChEBI" id="CHEBI:78520"/>
        <dbReference type="ChEBI" id="CHEBI:78521"/>
        <dbReference type="ChEBI" id="CHEBI:456216"/>
        <dbReference type="EC" id="6.3.5.7"/>
    </reaction>
</comment>
<evidence type="ECO:0000256" key="3">
    <source>
        <dbReference type="ARBA" id="ARBA00022598"/>
    </source>
</evidence>
<organism evidence="9 10">
    <name type="scientific">Rhizosphaericola mali</name>
    <dbReference type="NCBI Taxonomy" id="2545455"/>
    <lineage>
        <taxon>Bacteria</taxon>
        <taxon>Pseudomonadati</taxon>
        <taxon>Bacteroidota</taxon>
        <taxon>Chitinophagia</taxon>
        <taxon>Chitinophagales</taxon>
        <taxon>Chitinophagaceae</taxon>
        <taxon>Rhizosphaericola</taxon>
    </lineage>
</organism>
<evidence type="ECO:0000256" key="5">
    <source>
        <dbReference type="ARBA" id="ARBA00022840"/>
    </source>
</evidence>
<evidence type="ECO:0000256" key="6">
    <source>
        <dbReference type="ARBA" id="ARBA00022917"/>
    </source>
</evidence>
<dbReference type="GO" id="GO:0050567">
    <property type="term" value="F:glutaminyl-tRNA synthase (glutamine-hydrolyzing) activity"/>
    <property type="evidence" value="ECO:0007669"/>
    <property type="project" value="UniProtKB-UniRule"/>
</dbReference>
<comment type="subunit">
    <text evidence="1 7">Heterotrimer of A, B and C subunits.</text>
</comment>
<name>A0A5P2G501_9BACT</name>
<protein>
    <recommendedName>
        <fullName evidence="2 7">Glutamyl-tRNA(Gln) amidotransferase subunit A</fullName>
        <shortName evidence="7">Glu-ADT subunit A</shortName>
        <ecNumber evidence="7">6.3.5.7</ecNumber>
    </recommendedName>
</protein>
<keyword evidence="5 7" id="KW-0067">ATP-binding</keyword>
<keyword evidence="10" id="KW-1185">Reference proteome</keyword>
<dbReference type="OrthoDB" id="9811471at2"/>
<feature type="active site" description="Acyl-ester intermediate" evidence="7">
    <location>
        <position position="176"/>
    </location>
</feature>
<dbReference type="Gene3D" id="3.90.1300.10">
    <property type="entry name" value="Amidase signature (AS) domain"/>
    <property type="match status" value="1"/>
</dbReference>
<dbReference type="GO" id="GO:0005524">
    <property type="term" value="F:ATP binding"/>
    <property type="evidence" value="ECO:0007669"/>
    <property type="project" value="UniProtKB-KW"/>
</dbReference>
<dbReference type="GO" id="GO:0006412">
    <property type="term" value="P:translation"/>
    <property type="evidence" value="ECO:0007669"/>
    <property type="project" value="UniProtKB-UniRule"/>
</dbReference>
<evidence type="ECO:0000256" key="2">
    <source>
        <dbReference type="ARBA" id="ARBA00014428"/>
    </source>
</evidence>
<evidence type="ECO:0000256" key="4">
    <source>
        <dbReference type="ARBA" id="ARBA00022741"/>
    </source>
</evidence>
<evidence type="ECO:0000313" key="10">
    <source>
        <dbReference type="Proteomes" id="UP000292424"/>
    </source>
</evidence>
<keyword evidence="3 7" id="KW-0436">Ligase</keyword>
<sequence>MFSFNSIEEYQKDLLHGQTSCMEAVQYYLDQIAKNTHLNAFLEVYTDEALDRAKSLDEQRAQSGISGKLHGVVIGLKDVISYKNHSLTASSKILEGYESVYDATAVAHLLQEGAIIIGRQNCDEFAMGSSNENSAYGNVLNAKDNSRVPGGSSGGSAVAVQAGLCMVSLGSDTGGSVRQPADFCGIIGFKPSYGRVSRYGLIAYASSFDQIGIFGNTVSDVAKVLEVIAGEDDFDSTVSNEAVPSFESFKANKDRKYKIAYFDQALQASVLDGEIKDNILQTIDSLKESGHEVEAIDFDFLDYVVPTYYVLTTAEASSNLSRFDGVKYGHRTAIPNLDLDTFYKKSRSEGFGAEVKNRIMLGSFVLSSGYFDAYFTKAQKVRRILSEKTKAIFEKYDAIILPTVTAPAFKFGEKSTNPLEMYLSDIYTVFANLVGIPAISLPLYTHSNGMPFGLQVLTPAMQDTLLLQLSDSIMETKTLKA</sequence>
<dbReference type="Proteomes" id="UP000292424">
    <property type="component" value="Chromosome"/>
</dbReference>
<dbReference type="PANTHER" id="PTHR11895:SF151">
    <property type="entry name" value="GLUTAMYL-TRNA(GLN) AMIDOTRANSFERASE SUBUNIT A"/>
    <property type="match status" value="1"/>
</dbReference>
<keyword evidence="9" id="KW-0808">Transferase</keyword>
<dbReference type="GO" id="GO:0016740">
    <property type="term" value="F:transferase activity"/>
    <property type="evidence" value="ECO:0007669"/>
    <property type="project" value="UniProtKB-KW"/>
</dbReference>
<keyword evidence="6 7" id="KW-0648">Protein biosynthesis</keyword>
<dbReference type="EC" id="6.3.5.7" evidence="7"/>
<gene>
    <name evidence="7 9" type="primary">gatA</name>
    <name evidence="9" type="ORF">E0W69_002945</name>
</gene>
<feature type="active site" description="Charge relay system" evidence="7">
    <location>
        <position position="77"/>
    </location>
</feature>
<dbReference type="InterPro" id="IPR023631">
    <property type="entry name" value="Amidase_dom"/>
</dbReference>
<dbReference type="Pfam" id="PF01425">
    <property type="entry name" value="Amidase"/>
    <property type="match status" value="1"/>
</dbReference>
<dbReference type="InterPro" id="IPR000120">
    <property type="entry name" value="Amidase"/>
</dbReference>
<evidence type="ECO:0000256" key="1">
    <source>
        <dbReference type="ARBA" id="ARBA00011123"/>
    </source>
</evidence>
<dbReference type="KEGG" id="arac:E0W69_002945"/>
<dbReference type="GO" id="GO:0030956">
    <property type="term" value="C:glutamyl-tRNA(Gln) amidotransferase complex"/>
    <property type="evidence" value="ECO:0007669"/>
    <property type="project" value="InterPro"/>
</dbReference>
<reference evidence="9 10" key="1">
    <citation type="submission" date="2019-09" db="EMBL/GenBank/DDBJ databases">
        <title>Complete genome sequence of Arachidicoccus sp. B3-10 isolated from apple orchard soil.</title>
        <authorList>
            <person name="Kim H.S."/>
            <person name="Han K.-I."/>
            <person name="Suh M.K."/>
            <person name="Lee K.C."/>
            <person name="Eom M.K."/>
            <person name="Kim J.-S."/>
            <person name="Kang S.W."/>
            <person name="Sin Y."/>
            <person name="Lee J.-S."/>
        </authorList>
    </citation>
    <scope>NUCLEOTIDE SEQUENCE [LARGE SCALE GENOMIC DNA]</scope>
    <source>
        <strain evidence="9 10">B3-10</strain>
    </source>
</reference>
<feature type="domain" description="Amidase" evidence="8">
    <location>
        <begin position="23"/>
        <end position="467"/>
    </location>
</feature>
<dbReference type="EMBL" id="CP044016">
    <property type="protein sequence ID" value="QES90896.1"/>
    <property type="molecule type" value="Genomic_DNA"/>
</dbReference>
<accession>A0A5P2G501</accession>
<dbReference type="InterPro" id="IPR036928">
    <property type="entry name" value="AS_sf"/>
</dbReference>
<dbReference type="NCBIfam" id="TIGR00132">
    <property type="entry name" value="gatA"/>
    <property type="match status" value="1"/>
</dbReference>
<evidence type="ECO:0000259" key="8">
    <source>
        <dbReference type="Pfam" id="PF01425"/>
    </source>
</evidence>
<keyword evidence="4 7" id="KW-0547">Nucleotide-binding</keyword>
<comment type="function">
    <text evidence="7">Allows the formation of correctly charged Gln-tRNA(Gln) through the transamidation of misacylated Glu-tRNA(Gln) in organisms which lack glutaminyl-tRNA synthetase. The reaction takes place in the presence of glutamine and ATP through an activated gamma-phospho-Glu-tRNA(Gln).</text>
</comment>
<comment type="similarity">
    <text evidence="7">Belongs to the amidase family. GatA subfamily.</text>
</comment>
<dbReference type="AlphaFoldDB" id="A0A5P2G501"/>